<dbReference type="Pfam" id="PF10013">
    <property type="entry name" value="DUF2256"/>
    <property type="match status" value="1"/>
</dbReference>
<proteinExistence type="predicted"/>
<comment type="caution">
    <text evidence="1">The sequence shown here is derived from an EMBL/GenBank/DDBJ whole genome shotgun (WGS) entry which is preliminary data.</text>
</comment>
<sequence>MAAERRDPRQPRPEKTCPVCQRPFQWRKKWERDWDRVVYCSDACRRGTPR</sequence>
<evidence type="ECO:0000313" key="1">
    <source>
        <dbReference type="EMBL" id="TNJ33330.1"/>
    </source>
</evidence>
<dbReference type="OrthoDB" id="27194at2"/>
<dbReference type="Proteomes" id="UP000305760">
    <property type="component" value="Unassembled WGS sequence"/>
</dbReference>
<protein>
    <submittedName>
        <fullName evidence="1">DUF2256 domain-containing protein</fullName>
    </submittedName>
</protein>
<dbReference type="EMBL" id="SMDR01000003">
    <property type="protein sequence ID" value="TNJ33330.1"/>
    <property type="molecule type" value="Genomic_DNA"/>
</dbReference>
<evidence type="ECO:0000313" key="2">
    <source>
        <dbReference type="Proteomes" id="UP000305760"/>
    </source>
</evidence>
<gene>
    <name evidence="1" type="ORF">E1B00_13635</name>
</gene>
<dbReference type="PANTHER" id="PTHR37463">
    <property type="entry name" value="GSL3115 PROTEIN"/>
    <property type="match status" value="1"/>
</dbReference>
<accession>A0A5C4RQ84</accession>
<keyword evidence="2" id="KW-1185">Reference proteome</keyword>
<organism evidence="1 2">
    <name type="scientific">Arenimonas terrae</name>
    <dbReference type="NCBI Taxonomy" id="2546226"/>
    <lineage>
        <taxon>Bacteria</taxon>
        <taxon>Pseudomonadati</taxon>
        <taxon>Pseudomonadota</taxon>
        <taxon>Gammaproteobacteria</taxon>
        <taxon>Lysobacterales</taxon>
        <taxon>Lysobacteraceae</taxon>
        <taxon>Arenimonas</taxon>
    </lineage>
</organism>
<name>A0A5C4RQ84_9GAMM</name>
<reference evidence="1 2" key="1">
    <citation type="submission" date="2019-03" db="EMBL/GenBank/DDBJ databases">
        <title>Arenimonas daejeonensis sp. nov., isolated from compost.</title>
        <authorList>
            <person name="Jeon C.O."/>
        </authorList>
    </citation>
    <scope>NUCLEOTIDE SEQUENCE [LARGE SCALE GENOMIC DNA]</scope>
    <source>
        <strain evidence="1 2">R29</strain>
    </source>
</reference>
<dbReference type="PANTHER" id="PTHR37463:SF1">
    <property type="entry name" value="DUF2256 DOMAIN-CONTAINING PROTEIN"/>
    <property type="match status" value="1"/>
</dbReference>
<dbReference type="AlphaFoldDB" id="A0A5C4RQ84"/>
<dbReference type="InterPro" id="IPR017136">
    <property type="entry name" value="UCP037205"/>
</dbReference>
<dbReference type="RefSeq" id="WP_139449687.1">
    <property type="nucleotide sequence ID" value="NZ_SMDR01000003.1"/>
</dbReference>